<comment type="caution">
    <text evidence="3">The sequence shown here is derived from an EMBL/GenBank/DDBJ whole genome shotgun (WGS) entry which is preliminary data.</text>
</comment>
<dbReference type="Pfam" id="PF13480">
    <property type="entry name" value="Acetyltransf_6"/>
    <property type="match status" value="1"/>
</dbReference>
<dbReference type="RefSeq" id="WP_094548498.1">
    <property type="nucleotide sequence ID" value="NZ_MQWB01000001.1"/>
</dbReference>
<keyword evidence="4" id="KW-1185">Reference proteome</keyword>
<sequence length="417" mass="45759">MRARSGVRPLATAAFSPPAVPPPLAPEAEREAWDTLAGADHPLAESRFADCVERGGVEGARFERLLLRSTSGEPALAAELSRLDVRLDLLSPTPFRGAISRARRLWPRLLRVPVLFAGLPASFAQPGVRLAPEMPESERERLVHALVDRMEAQAETWSTPLLCAKEFTTPEADALAGPLASRGFLRLPSMPGVRLGFEGSSGEGSEGAQPETRPPHTHTPPTTHTAFRAAMRSGYRRQLDADLVARQRLRLRRIENWAPEAEAFYRLYARVMDRAPYQLERFGAGFFHALAERYAGDSAVLVLEDDAGPLAMALTLYGSDTAVFLLAGIDYGRAEPLGAYPALVVSVIEDALARGYSAVELGQTSYALKTRLGGVPTDRWLFLKARTPWAQRLLARAAPALFPRWDVPPRRVFRQSP</sequence>
<reference evidence="3 4" key="1">
    <citation type="submission" date="2016-11" db="EMBL/GenBank/DDBJ databases">
        <title>Study of marine rhodopsin-containing bacteria.</title>
        <authorList>
            <person name="Yoshizawa S."/>
            <person name="Kumagai Y."/>
            <person name="Kogure K."/>
        </authorList>
    </citation>
    <scope>NUCLEOTIDE SEQUENCE [LARGE SCALE GENOMIC DNA]</scope>
    <source>
        <strain evidence="3 4">SG-29</strain>
    </source>
</reference>
<evidence type="ECO:0000259" key="2">
    <source>
        <dbReference type="Pfam" id="PF13480"/>
    </source>
</evidence>
<dbReference type="OrthoDB" id="5487706at2"/>
<feature type="domain" description="BioF2-like acetyltransferase" evidence="2">
    <location>
        <begin position="235"/>
        <end position="368"/>
    </location>
</feature>
<evidence type="ECO:0000256" key="1">
    <source>
        <dbReference type="SAM" id="MobiDB-lite"/>
    </source>
</evidence>
<dbReference type="EMBL" id="MQWB01000001">
    <property type="protein sequence ID" value="OZC03296.1"/>
    <property type="molecule type" value="Genomic_DNA"/>
</dbReference>
<dbReference type="InterPro" id="IPR038740">
    <property type="entry name" value="BioF2-like_GNAT_dom"/>
</dbReference>
<protein>
    <recommendedName>
        <fullName evidence="2">BioF2-like acetyltransferase domain-containing protein</fullName>
    </recommendedName>
</protein>
<dbReference type="Proteomes" id="UP000216446">
    <property type="component" value="Unassembled WGS sequence"/>
</dbReference>
<dbReference type="SUPFAM" id="SSF55729">
    <property type="entry name" value="Acyl-CoA N-acyltransferases (Nat)"/>
    <property type="match status" value="1"/>
</dbReference>
<evidence type="ECO:0000313" key="4">
    <source>
        <dbReference type="Proteomes" id="UP000216446"/>
    </source>
</evidence>
<dbReference type="AlphaFoldDB" id="A0A259U040"/>
<dbReference type="InterPro" id="IPR016181">
    <property type="entry name" value="Acyl_CoA_acyltransferase"/>
</dbReference>
<feature type="region of interest" description="Disordered" evidence="1">
    <location>
        <begin position="1"/>
        <end position="28"/>
    </location>
</feature>
<dbReference type="InParanoid" id="A0A259U040"/>
<gene>
    <name evidence="3" type="ORF">BSZ36_10080</name>
</gene>
<proteinExistence type="predicted"/>
<name>A0A259U040_9BACT</name>
<evidence type="ECO:0000313" key="3">
    <source>
        <dbReference type="EMBL" id="OZC03296.1"/>
    </source>
</evidence>
<accession>A0A259U040</accession>
<dbReference type="Gene3D" id="3.40.630.30">
    <property type="match status" value="1"/>
</dbReference>
<organism evidence="3 4">
    <name type="scientific">Rubricoccus marinus</name>
    <dbReference type="NCBI Taxonomy" id="716817"/>
    <lineage>
        <taxon>Bacteria</taxon>
        <taxon>Pseudomonadati</taxon>
        <taxon>Rhodothermota</taxon>
        <taxon>Rhodothermia</taxon>
        <taxon>Rhodothermales</taxon>
        <taxon>Rubricoccaceae</taxon>
        <taxon>Rubricoccus</taxon>
    </lineage>
</organism>
<feature type="region of interest" description="Disordered" evidence="1">
    <location>
        <begin position="195"/>
        <end position="223"/>
    </location>
</feature>